<dbReference type="EMBL" id="CP111024">
    <property type="protein sequence ID" value="WAR23639.1"/>
    <property type="molecule type" value="Genomic_DNA"/>
</dbReference>
<proteinExistence type="predicted"/>
<organism evidence="2 3">
    <name type="scientific">Mya arenaria</name>
    <name type="common">Soft-shell clam</name>
    <dbReference type="NCBI Taxonomy" id="6604"/>
    <lineage>
        <taxon>Eukaryota</taxon>
        <taxon>Metazoa</taxon>
        <taxon>Spiralia</taxon>
        <taxon>Lophotrochozoa</taxon>
        <taxon>Mollusca</taxon>
        <taxon>Bivalvia</taxon>
        <taxon>Autobranchia</taxon>
        <taxon>Heteroconchia</taxon>
        <taxon>Euheterodonta</taxon>
        <taxon>Imparidentia</taxon>
        <taxon>Neoheterodontei</taxon>
        <taxon>Myida</taxon>
        <taxon>Myoidea</taxon>
        <taxon>Myidae</taxon>
        <taxon>Mya</taxon>
    </lineage>
</organism>
<reference evidence="2" key="1">
    <citation type="submission" date="2022-11" db="EMBL/GenBank/DDBJ databases">
        <title>Centuries of genome instability and evolution in soft-shell clam transmissible cancer (bioRxiv).</title>
        <authorList>
            <person name="Hart S.F.M."/>
            <person name="Yonemitsu M.A."/>
            <person name="Giersch R.M."/>
            <person name="Beal B.F."/>
            <person name="Arriagada G."/>
            <person name="Davis B.W."/>
            <person name="Ostrander E.A."/>
            <person name="Goff S.P."/>
            <person name="Metzger M.J."/>
        </authorList>
    </citation>
    <scope>NUCLEOTIDE SEQUENCE</scope>
    <source>
        <strain evidence="2">MELC-2E11</strain>
        <tissue evidence="2">Siphon/mantle</tissue>
    </source>
</reference>
<feature type="signal peptide" evidence="1">
    <location>
        <begin position="1"/>
        <end position="24"/>
    </location>
</feature>
<evidence type="ECO:0000313" key="2">
    <source>
        <dbReference type="EMBL" id="WAR23639.1"/>
    </source>
</evidence>
<keyword evidence="1" id="KW-0732">Signal</keyword>
<gene>
    <name evidence="2" type="ORF">MAR_037308</name>
</gene>
<dbReference type="Proteomes" id="UP001164746">
    <property type="component" value="Chromosome 13"/>
</dbReference>
<feature type="chain" id="PRO_5045543935" evidence="1">
    <location>
        <begin position="25"/>
        <end position="74"/>
    </location>
</feature>
<sequence length="74" mass="8033">MDFNPMKLVLIGIFSLSYLNNVAGGSTVQTTEDHTNPLDNIYTTDVTGPQCNISLTCPSSYCNINNTNNCTVEV</sequence>
<name>A0ABY7FQQ2_MYAAR</name>
<protein>
    <submittedName>
        <fullName evidence="2">Uncharacterized protein</fullName>
    </submittedName>
</protein>
<accession>A0ABY7FQQ2</accession>
<keyword evidence="3" id="KW-1185">Reference proteome</keyword>
<evidence type="ECO:0000313" key="3">
    <source>
        <dbReference type="Proteomes" id="UP001164746"/>
    </source>
</evidence>
<evidence type="ECO:0000256" key="1">
    <source>
        <dbReference type="SAM" id="SignalP"/>
    </source>
</evidence>
<feature type="non-terminal residue" evidence="2">
    <location>
        <position position="74"/>
    </location>
</feature>